<dbReference type="EMBL" id="DSBX01000207">
    <property type="protein sequence ID" value="HDQ99727.1"/>
    <property type="molecule type" value="Genomic_DNA"/>
</dbReference>
<dbReference type="Proteomes" id="UP000885672">
    <property type="component" value="Unassembled WGS sequence"/>
</dbReference>
<evidence type="ECO:0000313" key="1">
    <source>
        <dbReference type="EMBL" id="HDQ99727.1"/>
    </source>
</evidence>
<reference evidence="1" key="1">
    <citation type="journal article" date="2020" name="mSystems">
        <title>Genome- and Community-Level Interaction Insights into Carbon Utilization and Element Cycling Functions of Hydrothermarchaeota in Hydrothermal Sediment.</title>
        <authorList>
            <person name="Zhou Z."/>
            <person name="Liu Y."/>
            <person name="Xu W."/>
            <person name="Pan J."/>
            <person name="Luo Z.H."/>
            <person name="Li M."/>
        </authorList>
    </citation>
    <scope>NUCLEOTIDE SEQUENCE [LARGE SCALE GENOMIC DNA]</scope>
    <source>
        <strain evidence="1">SpSt-1182</strain>
    </source>
</reference>
<protein>
    <submittedName>
        <fullName evidence="1">Uncharacterized protein</fullName>
    </submittedName>
</protein>
<dbReference type="AlphaFoldDB" id="A0A7V0XF43"/>
<gene>
    <name evidence="1" type="ORF">ENN51_05540</name>
</gene>
<sequence>MLGETRIFSATEGHPWRGSDVLHLIGAPDSLNWHDYRFHVGDELANLPGVNPDDVRAIRVVLLAYVDRNG</sequence>
<name>A0A7V0XF43_UNCW3</name>
<proteinExistence type="predicted"/>
<accession>A0A7V0XF43</accession>
<comment type="caution">
    <text evidence="1">The sequence shown here is derived from an EMBL/GenBank/DDBJ whole genome shotgun (WGS) entry which is preliminary data.</text>
</comment>
<organism evidence="1">
    <name type="scientific">candidate division WOR-3 bacterium</name>
    <dbReference type="NCBI Taxonomy" id="2052148"/>
    <lineage>
        <taxon>Bacteria</taxon>
        <taxon>Bacteria division WOR-3</taxon>
    </lineage>
</organism>